<dbReference type="SUPFAM" id="SSF88723">
    <property type="entry name" value="PIN domain-like"/>
    <property type="match status" value="1"/>
</dbReference>
<dbReference type="Gene3D" id="3.40.50.1010">
    <property type="entry name" value="5'-nuclease"/>
    <property type="match status" value="1"/>
</dbReference>
<dbReference type="EMBL" id="FMBM01000002">
    <property type="protein sequence ID" value="SCC81018.1"/>
    <property type="molecule type" value="Genomic_DNA"/>
</dbReference>
<evidence type="ECO:0000313" key="4">
    <source>
        <dbReference type="Proteomes" id="UP000050497"/>
    </source>
</evidence>
<dbReference type="RefSeq" id="WP_074444806.1">
    <property type="nucleotide sequence ID" value="NZ_FMBM01000002.1"/>
</dbReference>
<dbReference type="EMBL" id="LJSX01000038">
    <property type="protein sequence ID" value="KPQ08934.1"/>
    <property type="molecule type" value="Genomic_DNA"/>
</dbReference>
<accession>A0A0P7XWR5</accession>
<gene>
    <name evidence="3" type="ORF">GA0071312_1948</name>
    <name evidence="2" type="ORF">HLUCCO17_16725</name>
</gene>
<evidence type="ECO:0000313" key="3">
    <source>
        <dbReference type="EMBL" id="SCC81018.1"/>
    </source>
</evidence>
<reference evidence="3 5" key="2">
    <citation type="submission" date="2016-08" db="EMBL/GenBank/DDBJ databases">
        <authorList>
            <person name="Varghese N."/>
            <person name="Submissions Spin"/>
        </authorList>
    </citation>
    <scope>NUCLEOTIDE SEQUENCE [LARGE SCALE GENOMIC DNA]</scope>
    <source>
        <strain evidence="3 5">HL-109</strain>
    </source>
</reference>
<protein>
    <submittedName>
        <fullName evidence="3">Predicted nucleic acid-binding protein, contains PIN domain</fullName>
    </submittedName>
    <submittedName>
        <fullName evidence="2">Putative nucleic acid-binding protein, contains PIN domain</fullName>
    </submittedName>
</protein>
<name>A0A0P7XWR5_9HYPH</name>
<dbReference type="STRING" id="1653334.GA0071312_1948"/>
<organism evidence="2 4">
    <name type="scientific">Saliniramus fredricksonii</name>
    <dbReference type="NCBI Taxonomy" id="1653334"/>
    <lineage>
        <taxon>Bacteria</taxon>
        <taxon>Pseudomonadati</taxon>
        <taxon>Pseudomonadota</taxon>
        <taxon>Alphaproteobacteria</taxon>
        <taxon>Hyphomicrobiales</taxon>
        <taxon>Salinarimonadaceae</taxon>
        <taxon>Saliniramus</taxon>
    </lineage>
</organism>
<dbReference type="OrthoDB" id="7277438at2"/>
<comment type="caution">
    <text evidence="2">The sequence shown here is derived from an EMBL/GenBank/DDBJ whole genome shotgun (WGS) entry which is preliminary data.</text>
</comment>
<keyword evidence="5" id="KW-1185">Reference proteome</keyword>
<evidence type="ECO:0000259" key="1">
    <source>
        <dbReference type="Pfam" id="PF01850"/>
    </source>
</evidence>
<dbReference type="InterPro" id="IPR002716">
    <property type="entry name" value="PIN_dom"/>
</dbReference>
<dbReference type="Proteomes" id="UP000050497">
    <property type="component" value="Unassembled WGS sequence"/>
</dbReference>
<dbReference type="InterPro" id="IPR029060">
    <property type="entry name" value="PIN-like_dom_sf"/>
</dbReference>
<proteinExistence type="predicted"/>
<evidence type="ECO:0000313" key="5">
    <source>
        <dbReference type="Proteomes" id="UP000182800"/>
    </source>
</evidence>
<feature type="domain" description="PIN" evidence="1">
    <location>
        <begin position="40"/>
        <end position="172"/>
    </location>
</feature>
<dbReference type="Proteomes" id="UP000182800">
    <property type="component" value="Unassembled WGS sequence"/>
</dbReference>
<dbReference type="Pfam" id="PF01850">
    <property type="entry name" value="PIN"/>
    <property type="match status" value="1"/>
</dbReference>
<sequence length="183" mass="20519">MDIDRIIRRCRAARHTTIFTARPPEELDRFAESDVPGERIMLDTCIFIDQLQGKLPEVIEERITARTIMHSPVVIGELSFLIGRLDPKHPETSDAIAAIRDLLAAIADHRIFDLTAEDAVRGNILAGCMARLLGHDRESRRKSQSDAVLAAQAARLGCLLVTRNLGDFDHLAQLEPRLRVAFY</sequence>
<reference evidence="2 4" key="1">
    <citation type="submission" date="2015-09" db="EMBL/GenBank/DDBJ databases">
        <title>Identification and resolution of microdiversity through metagenomic sequencing of parallel consortia.</title>
        <authorList>
            <person name="Nelson W.C."/>
            <person name="Romine M.F."/>
            <person name="Lindemann S.R."/>
        </authorList>
    </citation>
    <scope>NUCLEOTIDE SEQUENCE [LARGE SCALE GENOMIC DNA]</scope>
    <source>
        <strain evidence="2">HL-109</strain>
    </source>
</reference>
<dbReference type="AlphaFoldDB" id="A0A0P7XWR5"/>
<evidence type="ECO:0000313" key="2">
    <source>
        <dbReference type="EMBL" id="KPQ08934.1"/>
    </source>
</evidence>